<feature type="transmembrane region" description="Helical" evidence="5">
    <location>
        <begin position="44"/>
        <end position="67"/>
    </location>
</feature>
<dbReference type="FunCoup" id="A0A6J1WL68">
    <property type="interactions" value="264"/>
</dbReference>
<dbReference type="InParanoid" id="A0A6J1WL68"/>
<proteinExistence type="predicted"/>
<sequence>MCGGFTCSKNALIALNVLYVVVASILISVAVYGQASSVVGNLPIVGGILACGVFLILISLLGLAGAVKHHQVMLFFYMVILFLLFLVQFSVACACLAVNSDQQETLAQQGWKKVNMDVKEQVQERFQCCGFQSRIVPVNATADYPSCDLVDKICCNNMNNLPNCQCEPCMEKLKETIDYAFKLCGGIGLFFSFTELFAVWLARRYRNQPDPNYKEPHAIFPRKNYLY</sequence>
<gene>
    <name evidence="7" type="primary">LOC113512418</name>
</gene>
<dbReference type="OrthoDB" id="5845060at2759"/>
<evidence type="ECO:0000256" key="1">
    <source>
        <dbReference type="ARBA" id="ARBA00004141"/>
    </source>
</evidence>
<dbReference type="CTD" id="43241"/>
<dbReference type="AlphaFoldDB" id="A0A6J1WL68"/>
<evidence type="ECO:0000256" key="4">
    <source>
        <dbReference type="ARBA" id="ARBA00023136"/>
    </source>
</evidence>
<dbReference type="GO" id="GO:0016020">
    <property type="term" value="C:membrane"/>
    <property type="evidence" value="ECO:0007669"/>
    <property type="project" value="UniProtKB-SubCell"/>
</dbReference>
<accession>A0A6J1WL68</accession>
<evidence type="ECO:0000256" key="3">
    <source>
        <dbReference type="ARBA" id="ARBA00022989"/>
    </source>
</evidence>
<evidence type="ECO:0000256" key="2">
    <source>
        <dbReference type="ARBA" id="ARBA00022692"/>
    </source>
</evidence>
<dbReference type="RefSeq" id="XP_026752103.1">
    <property type="nucleotide sequence ID" value="XM_026896302.3"/>
</dbReference>
<organism evidence="6 7">
    <name type="scientific">Galleria mellonella</name>
    <name type="common">Greater wax moth</name>
    <dbReference type="NCBI Taxonomy" id="7137"/>
    <lineage>
        <taxon>Eukaryota</taxon>
        <taxon>Metazoa</taxon>
        <taxon>Ecdysozoa</taxon>
        <taxon>Arthropoda</taxon>
        <taxon>Hexapoda</taxon>
        <taxon>Insecta</taxon>
        <taxon>Pterygota</taxon>
        <taxon>Neoptera</taxon>
        <taxon>Endopterygota</taxon>
        <taxon>Lepidoptera</taxon>
        <taxon>Glossata</taxon>
        <taxon>Ditrysia</taxon>
        <taxon>Pyraloidea</taxon>
        <taxon>Pyralidae</taxon>
        <taxon>Galleriinae</taxon>
        <taxon>Galleria</taxon>
    </lineage>
</organism>
<feature type="transmembrane region" description="Helical" evidence="5">
    <location>
        <begin position="74"/>
        <end position="99"/>
    </location>
</feature>
<evidence type="ECO:0000313" key="6">
    <source>
        <dbReference type="Proteomes" id="UP001652740"/>
    </source>
</evidence>
<dbReference type="Pfam" id="PF00335">
    <property type="entry name" value="Tetraspanin"/>
    <property type="match status" value="1"/>
</dbReference>
<feature type="transmembrane region" description="Helical" evidence="5">
    <location>
        <begin position="12"/>
        <end position="32"/>
    </location>
</feature>
<dbReference type="InterPro" id="IPR018499">
    <property type="entry name" value="Tetraspanin/Peripherin"/>
</dbReference>
<evidence type="ECO:0000256" key="5">
    <source>
        <dbReference type="SAM" id="Phobius"/>
    </source>
</evidence>
<dbReference type="GeneID" id="113512418"/>
<protein>
    <submittedName>
        <fullName evidence="7">Tetraspanin-31 isoform X1</fullName>
    </submittedName>
</protein>
<dbReference type="Proteomes" id="UP001652740">
    <property type="component" value="Unplaced"/>
</dbReference>
<keyword evidence="6" id="KW-1185">Reference proteome</keyword>
<name>A0A6J1WL68_GALME</name>
<feature type="transmembrane region" description="Helical" evidence="5">
    <location>
        <begin position="179"/>
        <end position="202"/>
    </location>
</feature>
<dbReference type="PANTHER" id="PTHR19282:SF452">
    <property type="entry name" value="LD03691P"/>
    <property type="match status" value="1"/>
</dbReference>
<keyword evidence="2 5" id="KW-0812">Transmembrane</keyword>
<keyword evidence="4 5" id="KW-0472">Membrane</keyword>
<evidence type="ECO:0000313" key="7">
    <source>
        <dbReference type="RefSeq" id="XP_026752103.1"/>
    </source>
</evidence>
<keyword evidence="3 5" id="KW-1133">Transmembrane helix</keyword>
<dbReference type="PRINTS" id="PR00259">
    <property type="entry name" value="TMFOUR"/>
</dbReference>
<reference evidence="7" key="1">
    <citation type="submission" date="2025-08" db="UniProtKB">
        <authorList>
            <consortium name="RefSeq"/>
        </authorList>
    </citation>
    <scope>IDENTIFICATION</scope>
    <source>
        <tissue evidence="7">Whole larvae</tissue>
    </source>
</reference>
<dbReference type="KEGG" id="gmw:113512418"/>
<comment type="subcellular location">
    <subcellularLocation>
        <location evidence="1">Membrane</location>
        <topology evidence="1">Multi-pass membrane protein</topology>
    </subcellularLocation>
</comment>
<dbReference type="PANTHER" id="PTHR19282">
    <property type="entry name" value="TETRASPANIN"/>
    <property type="match status" value="1"/>
</dbReference>